<evidence type="ECO:0000256" key="4">
    <source>
        <dbReference type="ARBA" id="ARBA00022473"/>
    </source>
</evidence>
<dbReference type="InterPro" id="IPR005817">
    <property type="entry name" value="Wnt"/>
</dbReference>
<dbReference type="Gene3D" id="3.30.2460.20">
    <property type="match status" value="1"/>
</dbReference>
<protein>
    <recommendedName>
        <fullName evidence="9">Protein Wnt</fullName>
    </recommendedName>
</protein>
<keyword evidence="12" id="KW-1185">Reference proteome</keyword>
<evidence type="ECO:0000256" key="9">
    <source>
        <dbReference type="RuleBase" id="RU003500"/>
    </source>
</evidence>
<dbReference type="InterPro" id="IPR043158">
    <property type="entry name" value="Wnt_C"/>
</dbReference>
<keyword evidence="5" id="KW-0964">Secreted</keyword>
<dbReference type="InterPro" id="IPR009057">
    <property type="entry name" value="Homeodomain-like_sf"/>
</dbReference>
<dbReference type="GO" id="GO:0005109">
    <property type="term" value="F:frizzled binding"/>
    <property type="evidence" value="ECO:0007669"/>
    <property type="project" value="TreeGrafter"/>
</dbReference>
<dbReference type="SUPFAM" id="SSF46689">
    <property type="entry name" value="Homeodomain-like"/>
    <property type="match status" value="1"/>
</dbReference>
<evidence type="ECO:0000256" key="6">
    <source>
        <dbReference type="ARBA" id="ARBA00022530"/>
    </source>
</evidence>
<evidence type="ECO:0000256" key="3">
    <source>
        <dbReference type="ARBA" id="ARBA00005683"/>
    </source>
</evidence>
<dbReference type="GO" id="GO:0060070">
    <property type="term" value="P:canonical Wnt signaling pathway"/>
    <property type="evidence" value="ECO:0007669"/>
    <property type="project" value="TreeGrafter"/>
</dbReference>
<dbReference type="PANTHER" id="PTHR12027">
    <property type="entry name" value="WNT RELATED"/>
    <property type="match status" value="1"/>
</dbReference>
<evidence type="ECO:0000259" key="10">
    <source>
        <dbReference type="Pfam" id="PF13936"/>
    </source>
</evidence>
<dbReference type="SMART" id="SM00097">
    <property type="entry name" value="WNT1"/>
    <property type="match status" value="1"/>
</dbReference>
<sequence>MDLKGKEITPEERNIIIKLGNEGKTLREIGKIVRRTHSSIQRVMNNYTSSKSIISKARSGRPSKLTAREKRYVFKSVRLNPRISAFQIANDVRERFKKTLHEDTTRKFFKKAGYFPTSGMVCNQPSLEHLYDQACKSTTLRRNNKFQRYLFLSWCYNDEYEESIRKAVDLALKECKFQFQWNRWDCPRSNFLTSLRKNQQISTRELAFVRAMVSSSIMITISRHCSLGNFKHCTCDHYKQDQIDPLKIWHWKGCDDNVKFAYKIAKLYLDDREIGRDLKAFVNLHNFQFGRLIVQKTMQDSCRCNGYSGSCSLKICRLSVPDIRRVGHLFKEAYKKAKLLEANIHSYTIQSGNSKSKSPFHPQIHEQLGISKNRMYFMDKSPNYCKADKSLGTYGTLGRVCSGKTGDDVSKVERRSCMELCCSCGYHVQQSSFPASEYCKCRFSDYYFSVSCKNCSWQVVTKKCVLPLKNSFRKWYPKDECGI</sequence>
<dbReference type="GO" id="GO:0005125">
    <property type="term" value="F:cytokine activity"/>
    <property type="evidence" value="ECO:0007669"/>
    <property type="project" value="TreeGrafter"/>
</dbReference>
<evidence type="ECO:0000256" key="5">
    <source>
        <dbReference type="ARBA" id="ARBA00022525"/>
    </source>
</evidence>
<comment type="function">
    <text evidence="9">Ligand for members of the frizzled family of seven transmembrane receptors.</text>
</comment>
<dbReference type="Pfam" id="PF13936">
    <property type="entry name" value="HTH_38"/>
    <property type="match status" value="1"/>
</dbReference>
<gene>
    <name evidence="11" type="primary">WNT8C</name>
    <name evidence="11" type="ORF">CDAR_391371</name>
</gene>
<comment type="similarity">
    <text evidence="3 9">Belongs to the Wnt family.</text>
</comment>
<keyword evidence="6" id="KW-0272">Extracellular matrix</keyword>
<feature type="domain" description="Transposase IS30-like HTH" evidence="10">
    <location>
        <begin position="4"/>
        <end position="43"/>
    </location>
</feature>
<dbReference type="Proteomes" id="UP001054837">
    <property type="component" value="Unassembled WGS sequence"/>
</dbReference>
<dbReference type="GO" id="GO:0005634">
    <property type="term" value="C:nucleus"/>
    <property type="evidence" value="ECO:0007669"/>
    <property type="project" value="UniProtKB-SubCell"/>
</dbReference>
<keyword evidence="7 9" id="KW-0879">Wnt signaling pathway</keyword>
<dbReference type="PANTHER" id="PTHR12027:SF81">
    <property type="entry name" value="WNT INHIBITOR OF DORSAL PROTEIN"/>
    <property type="match status" value="1"/>
</dbReference>
<dbReference type="Pfam" id="PF00110">
    <property type="entry name" value="wnt"/>
    <property type="match status" value="1"/>
</dbReference>
<keyword evidence="8" id="KW-1015">Disulfide bond</keyword>
<dbReference type="PRINTS" id="PR01349">
    <property type="entry name" value="WNTPROTEIN"/>
</dbReference>
<keyword evidence="4 9" id="KW-0217">Developmental protein</keyword>
<dbReference type="GO" id="GO:0045165">
    <property type="term" value="P:cell fate commitment"/>
    <property type="evidence" value="ECO:0007669"/>
    <property type="project" value="TreeGrafter"/>
</dbReference>
<dbReference type="GO" id="GO:0030182">
    <property type="term" value="P:neuron differentiation"/>
    <property type="evidence" value="ECO:0007669"/>
    <property type="project" value="TreeGrafter"/>
</dbReference>
<dbReference type="AlphaFoldDB" id="A0AAV4W7Q7"/>
<evidence type="ECO:0000256" key="7">
    <source>
        <dbReference type="ARBA" id="ARBA00022687"/>
    </source>
</evidence>
<evidence type="ECO:0000256" key="1">
    <source>
        <dbReference type="ARBA" id="ARBA00004123"/>
    </source>
</evidence>
<dbReference type="GO" id="GO:0005615">
    <property type="term" value="C:extracellular space"/>
    <property type="evidence" value="ECO:0007669"/>
    <property type="project" value="TreeGrafter"/>
</dbReference>
<accession>A0AAV4W7Q7</accession>
<comment type="caution">
    <text evidence="11">The sequence shown here is derived from an EMBL/GenBank/DDBJ whole genome shotgun (WGS) entry which is preliminary data.</text>
</comment>
<proteinExistence type="inferred from homology"/>
<dbReference type="EMBL" id="BPLQ01014278">
    <property type="protein sequence ID" value="GIY78807.1"/>
    <property type="molecule type" value="Genomic_DNA"/>
</dbReference>
<reference evidence="11 12" key="1">
    <citation type="submission" date="2021-06" db="EMBL/GenBank/DDBJ databases">
        <title>Caerostris darwini draft genome.</title>
        <authorList>
            <person name="Kono N."/>
            <person name="Arakawa K."/>
        </authorList>
    </citation>
    <scope>NUCLEOTIDE SEQUENCE [LARGE SCALE GENOMIC DNA]</scope>
</reference>
<evidence type="ECO:0000313" key="11">
    <source>
        <dbReference type="EMBL" id="GIY78807.1"/>
    </source>
</evidence>
<comment type="subcellular location">
    <subcellularLocation>
        <location evidence="1">Nucleus</location>
    </subcellularLocation>
    <subcellularLocation>
        <location evidence="2 9">Secreted</location>
        <location evidence="2 9">Extracellular space</location>
        <location evidence="2 9">Extracellular matrix</location>
    </subcellularLocation>
</comment>
<name>A0AAV4W7Q7_9ARAC</name>
<evidence type="ECO:0000256" key="8">
    <source>
        <dbReference type="ARBA" id="ARBA00023157"/>
    </source>
</evidence>
<evidence type="ECO:0000256" key="2">
    <source>
        <dbReference type="ARBA" id="ARBA00004498"/>
    </source>
</evidence>
<organism evidence="11 12">
    <name type="scientific">Caerostris darwini</name>
    <dbReference type="NCBI Taxonomy" id="1538125"/>
    <lineage>
        <taxon>Eukaryota</taxon>
        <taxon>Metazoa</taxon>
        <taxon>Ecdysozoa</taxon>
        <taxon>Arthropoda</taxon>
        <taxon>Chelicerata</taxon>
        <taxon>Arachnida</taxon>
        <taxon>Araneae</taxon>
        <taxon>Araneomorphae</taxon>
        <taxon>Entelegynae</taxon>
        <taxon>Araneoidea</taxon>
        <taxon>Araneidae</taxon>
        <taxon>Caerostris</taxon>
    </lineage>
</organism>
<dbReference type="InterPro" id="IPR025246">
    <property type="entry name" value="IS30-like_HTH"/>
</dbReference>
<evidence type="ECO:0000313" key="12">
    <source>
        <dbReference type="Proteomes" id="UP001054837"/>
    </source>
</evidence>